<gene>
    <name evidence="2" type="ORF">FWILDA_LOCUS3777</name>
</gene>
<feature type="compositionally biased region" description="Polar residues" evidence="1">
    <location>
        <begin position="17"/>
        <end position="28"/>
    </location>
</feature>
<dbReference type="AlphaFoldDB" id="A0A9W4SHN1"/>
<dbReference type="OrthoDB" id="2448629at2759"/>
<sequence>MPRRKKSSKAAKKRLNKQGNNSDTGQFNDKNDVYVPSKKTIYRKFTATKYRKYDPSGTFTQAAKSIQPITNFFSYSNSQSDNEQENDEGSDGEDGTECDHEGDDKSAIDSDTAYAYDYLQYIALHLFFIYWKQYKLSWVKASLRSAKESIIKGIQSTADKKMGKSLDRK</sequence>
<feature type="region of interest" description="Disordered" evidence="1">
    <location>
        <begin position="1"/>
        <end position="32"/>
    </location>
</feature>
<keyword evidence="3" id="KW-1185">Reference proteome</keyword>
<feature type="compositionally biased region" description="Acidic residues" evidence="1">
    <location>
        <begin position="82"/>
        <end position="96"/>
    </location>
</feature>
<accession>A0A9W4SHN1</accession>
<feature type="compositionally biased region" description="Basic residues" evidence="1">
    <location>
        <begin position="1"/>
        <end position="16"/>
    </location>
</feature>
<dbReference type="Proteomes" id="UP001153678">
    <property type="component" value="Unassembled WGS sequence"/>
</dbReference>
<evidence type="ECO:0000313" key="3">
    <source>
        <dbReference type="Proteomes" id="UP001153678"/>
    </source>
</evidence>
<evidence type="ECO:0000313" key="2">
    <source>
        <dbReference type="EMBL" id="CAI2168827.1"/>
    </source>
</evidence>
<organism evidence="2 3">
    <name type="scientific">Funneliformis geosporum</name>
    <dbReference type="NCBI Taxonomy" id="1117311"/>
    <lineage>
        <taxon>Eukaryota</taxon>
        <taxon>Fungi</taxon>
        <taxon>Fungi incertae sedis</taxon>
        <taxon>Mucoromycota</taxon>
        <taxon>Glomeromycotina</taxon>
        <taxon>Glomeromycetes</taxon>
        <taxon>Glomerales</taxon>
        <taxon>Glomeraceae</taxon>
        <taxon>Funneliformis</taxon>
    </lineage>
</organism>
<name>A0A9W4SHN1_9GLOM</name>
<proteinExistence type="predicted"/>
<dbReference type="EMBL" id="CAMKVN010000524">
    <property type="protein sequence ID" value="CAI2168827.1"/>
    <property type="molecule type" value="Genomic_DNA"/>
</dbReference>
<reference evidence="2" key="1">
    <citation type="submission" date="2022-08" db="EMBL/GenBank/DDBJ databases">
        <authorList>
            <person name="Kallberg Y."/>
            <person name="Tangrot J."/>
            <person name="Rosling A."/>
        </authorList>
    </citation>
    <scope>NUCLEOTIDE SEQUENCE</scope>
    <source>
        <strain evidence="2">Wild A</strain>
    </source>
</reference>
<evidence type="ECO:0000256" key="1">
    <source>
        <dbReference type="SAM" id="MobiDB-lite"/>
    </source>
</evidence>
<protein>
    <submittedName>
        <fullName evidence="2">5805_t:CDS:1</fullName>
    </submittedName>
</protein>
<feature type="region of interest" description="Disordered" evidence="1">
    <location>
        <begin position="73"/>
        <end position="104"/>
    </location>
</feature>
<comment type="caution">
    <text evidence="2">The sequence shown here is derived from an EMBL/GenBank/DDBJ whole genome shotgun (WGS) entry which is preliminary data.</text>
</comment>